<evidence type="ECO:0000313" key="2">
    <source>
        <dbReference type="Proteomes" id="UP001145114"/>
    </source>
</evidence>
<proteinExistence type="predicted"/>
<accession>A0ACC1HSW1</accession>
<keyword evidence="2" id="KW-1185">Reference proteome</keyword>
<dbReference type="Proteomes" id="UP001145114">
    <property type="component" value="Unassembled WGS sequence"/>
</dbReference>
<evidence type="ECO:0000313" key="1">
    <source>
        <dbReference type="EMBL" id="KAJ1679386.1"/>
    </source>
</evidence>
<dbReference type="EMBL" id="JAMZIH010000412">
    <property type="protein sequence ID" value="KAJ1679386.1"/>
    <property type="molecule type" value="Genomic_DNA"/>
</dbReference>
<reference evidence="1" key="1">
    <citation type="submission" date="2022-06" db="EMBL/GenBank/DDBJ databases">
        <title>Phylogenomic reconstructions and comparative analyses of Kickxellomycotina fungi.</title>
        <authorList>
            <person name="Reynolds N.K."/>
            <person name="Stajich J.E."/>
            <person name="Barry K."/>
            <person name="Grigoriev I.V."/>
            <person name="Crous P."/>
            <person name="Smith M.E."/>
        </authorList>
    </citation>
    <scope>NUCLEOTIDE SEQUENCE</scope>
    <source>
        <strain evidence="1">RSA 2271</strain>
    </source>
</reference>
<name>A0ACC1HSW1_9FUNG</name>
<protein>
    <submittedName>
        <fullName evidence="1">U2 snRNP complex subunit</fullName>
    </submittedName>
</protein>
<organism evidence="1 2">
    <name type="scientific">Spiromyces aspiralis</name>
    <dbReference type="NCBI Taxonomy" id="68401"/>
    <lineage>
        <taxon>Eukaryota</taxon>
        <taxon>Fungi</taxon>
        <taxon>Fungi incertae sedis</taxon>
        <taxon>Zoopagomycota</taxon>
        <taxon>Kickxellomycotina</taxon>
        <taxon>Kickxellomycetes</taxon>
        <taxon>Kickxellales</taxon>
        <taxon>Kickxellaceae</taxon>
        <taxon>Spiromyces</taxon>
    </lineage>
</organism>
<comment type="caution">
    <text evidence="1">The sequence shown here is derived from an EMBL/GenBank/DDBJ whole genome shotgun (WGS) entry which is preliminary data.</text>
</comment>
<sequence length="255" mass="29213">MKLTADLINSVPAHLNAIKEYELDLRGHKIPMIENLAAAKNLHDSIDLCDNDIRVLGNFPALPRLQRLYIANNHVAHIDEKVHEWIPNLKTLILTNNEIRELVDIEPLRSFQSLEQLSLVNNPVMKKQHARLWIIWRIPQLRNLNFQRIKQKERQEATVLFETRDGELTSLAKSILQVESSKTFEPDQGIPTTVTDQVAAPSAHEPSQAEKDNAELLEQIKQSMELQEMKGLEDLMRQGYVPGELANRARESRTS</sequence>
<gene>
    <name evidence="1" type="primary">LEA1</name>
    <name evidence="1" type="ORF">EV182_002159</name>
</gene>